<dbReference type="PANTHER" id="PTHR30483">
    <property type="entry name" value="LEUCINE-SPECIFIC-BINDING PROTEIN"/>
    <property type="match status" value="1"/>
</dbReference>
<dbReference type="Gene3D" id="3.40.50.2300">
    <property type="match status" value="2"/>
</dbReference>
<name>A0A538TFA5_UNCEI</name>
<reference evidence="5 6" key="1">
    <citation type="journal article" date="2019" name="Nat. Microbiol.">
        <title>Mediterranean grassland soil C-N compound turnover is dependent on rainfall and depth, and is mediated by genomically divergent microorganisms.</title>
        <authorList>
            <person name="Diamond S."/>
            <person name="Andeer P.F."/>
            <person name="Li Z."/>
            <person name="Crits-Christoph A."/>
            <person name="Burstein D."/>
            <person name="Anantharaman K."/>
            <person name="Lane K.R."/>
            <person name="Thomas B.C."/>
            <person name="Pan C."/>
            <person name="Northen T.R."/>
            <person name="Banfield J.F."/>
        </authorList>
    </citation>
    <scope>NUCLEOTIDE SEQUENCE [LARGE SCALE GENOMIC DNA]</scope>
    <source>
        <strain evidence="5">WS_8</strain>
    </source>
</reference>
<keyword evidence="2" id="KW-0732">Signal</keyword>
<feature type="non-terminal residue" evidence="5">
    <location>
        <position position="349"/>
    </location>
</feature>
<dbReference type="InterPro" id="IPR028081">
    <property type="entry name" value="Leu-bd"/>
</dbReference>
<sequence>MTQASAARRRRRARAAATFPESQEPGRSMTLTVIRHAGYHPFPAATTHAAGIICLARPVAACYQYRLVRRFWCRPFALHRFGPRARSAERGRAHGRPGLNARQEKDMTRTRLCLGVALVAITGWLATGCGGSSSDELVIGEFGSLTGGDATFGQSTKNGVQVALDELQAKSAGAIGGLKVRVVVEDDQGRAEEAATVVQKLVNQDRVVALLGEVASSRSLAGAPICQNAGVPMISPSSTNPRVTQVGDYIFRMCFLDDFQGNVMARFVADSLKIKKVAILKDVRSDYSVGLAQYFTQGFAAKGGTVVVEQSYSAGDQDFRAQLTAIKAKKPQAVIVPGYYTEAGLIARQ</sequence>
<feature type="region of interest" description="Disordered" evidence="3">
    <location>
        <begin position="1"/>
        <end position="24"/>
    </location>
</feature>
<organism evidence="5 6">
    <name type="scientific">Eiseniibacteriota bacterium</name>
    <dbReference type="NCBI Taxonomy" id="2212470"/>
    <lineage>
        <taxon>Bacteria</taxon>
        <taxon>Candidatus Eiseniibacteriota</taxon>
    </lineage>
</organism>
<dbReference type="CDD" id="cd06347">
    <property type="entry name" value="PBP1_ABC_LivK_ligand_binding-like"/>
    <property type="match status" value="1"/>
</dbReference>
<comment type="similarity">
    <text evidence="1">Belongs to the leucine-binding protein family.</text>
</comment>
<proteinExistence type="inferred from homology"/>
<gene>
    <name evidence="5" type="ORF">E6K78_11995</name>
</gene>
<dbReference type="AlphaFoldDB" id="A0A538TFA5"/>
<dbReference type="SUPFAM" id="SSF53822">
    <property type="entry name" value="Periplasmic binding protein-like I"/>
    <property type="match status" value="1"/>
</dbReference>
<protein>
    <recommendedName>
        <fullName evidence="4">Leucine-binding protein domain-containing protein</fullName>
    </recommendedName>
</protein>
<feature type="domain" description="Leucine-binding protein" evidence="4">
    <location>
        <begin position="139"/>
        <end position="336"/>
    </location>
</feature>
<dbReference type="PANTHER" id="PTHR30483:SF6">
    <property type="entry name" value="PERIPLASMIC BINDING PROTEIN OF ABC TRANSPORTER FOR NATURAL AMINO ACIDS"/>
    <property type="match status" value="1"/>
</dbReference>
<accession>A0A538TFA5</accession>
<dbReference type="InterPro" id="IPR028082">
    <property type="entry name" value="Peripla_BP_I"/>
</dbReference>
<evidence type="ECO:0000259" key="4">
    <source>
        <dbReference type="Pfam" id="PF13458"/>
    </source>
</evidence>
<evidence type="ECO:0000256" key="3">
    <source>
        <dbReference type="SAM" id="MobiDB-lite"/>
    </source>
</evidence>
<evidence type="ECO:0000313" key="6">
    <source>
        <dbReference type="Proteomes" id="UP000316609"/>
    </source>
</evidence>
<comment type="caution">
    <text evidence="5">The sequence shown here is derived from an EMBL/GenBank/DDBJ whole genome shotgun (WGS) entry which is preliminary data.</text>
</comment>
<evidence type="ECO:0000256" key="1">
    <source>
        <dbReference type="ARBA" id="ARBA00010062"/>
    </source>
</evidence>
<dbReference type="InterPro" id="IPR051010">
    <property type="entry name" value="BCAA_transport"/>
</dbReference>
<evidence type="ECO:0000256" key="2">
    <source>
        <dbReference type="ARBA" id="ARBA00022729"/>
    </source>
</evidence>
<evidence type="ECO:0000313" key="5">
    <source>
        <dbReference type="EMBL" id="TMQ62297.1"/>
    </source>
</evidence>
<dbReference type="Pfam" id="PF13458">
    <property type="entry name" value="Peripla_BP_6"/>
    <property type="match status" value="1"/>
</dbReference>
<dbReference type="EMBL" id="VBOY01000143">
    <property type="protein sequence ID" value="TMQ62297.1"/>
    <property type="molecule type" value="Genomic_DNA"/>
</dbReference>
<dbReference type="Proteomes" id="UP000316609">
    <property type="component" value="Unassembled WGS sequence"/>
</dbReference>